<dbReference type="SUPFAM" id="SSF48452">
    <property type="entry name" value="TPR-like"/>
    <property type="match status" value="2"/>
</dbReference>
<organism evidence="4 5">
    <name type="scientific">Mesorhizobium japonicum (strain LMG 29417 / CECT 9101 / MAFF 303099)</name>
    <name type="common">Mesorhizobium loti (strain MAFF 303099)</name>
    <dbReference type="NCBI Taxonomy" id="266835"/>
    <lineage>
        <taxon>Bacteria</taxon>
        <taxon>Pseudomonadati</taxon>
        <taxon>Pseudomonadota</taxon>
        <taxon>Alphaproteobacteria</taxon>
        <taxon>Hyphomicrobiales</taxon>
        <taxon>Phyllobacteriaceae</taxon>
        <taxon>Mesorhizobium</taxon>
    </lineage>
</organism>
<dbReference type="SMART" id="SM00028">
    <property type="entry name" value="TPR"/>
    <property type="match status" value="6"/>
</dbReference>
<dbReference type="GO" id="GO:0004016">
    <property type="term" value="F:adenylate cyclase activity"/>
    <property type="evidence" value="ECO:0007669"/>
    <property type="project" value="UniProtKB-ARBA"/>
</dbReference>
<dbReference type="InterPro" id="IPR041664">
    <property type="entry name" value="AAA_16"/>
</dbReference>
<protein>
    <submittedName>
        <fullName evidence="4">Mlr3277 protein</fullName>
    </submittedName>
</protein>
<dbReference type="InterPro" id="IPR029787">
    <property type="entry name" value="Nucleotide_cyclase"/>
</dbReference>
<evidence type="ECO:0000313" key="4">
    <source>
        <dbReference type="EMBL" id="BAB50206.1"/>
    </source>
</evidence>
<name>Q98GL0_RHILO</name>
<dbReference type="Proteomes" id="UP000000552">
    <property type="component" value="Chromosome"/>
</dbReference>
<reference evidence="4 5" key="1">
    <citation type="journal article" date="2000" name="DNA Res.">
        <title>Complete genome structure of the nitrogen-fixing symbiotic bacterium Mesorhizobium loti.</title>
        <authorList>
            <person name="Kaneko T."/>
            <person name="Nakamura Y."/>
            <person name="Sato S."/>
            <person name="Asamizu E."/>
            <person name="Kato T."/>
            <person name="Sasamoto S."/>
            <person name="Watanabe A."/>
            <person name="Idesawa K."/>
            <person name="Ishikawa A."/>
            <person name="Kawashima K."/>
            <person name="Kimura T."/>
            <person name="Kishida Y."/>
            <person name="Kiyokawa C."/>
            <person name="Kohara M."/>
            <person name="Matsumoto M."/>
            <person name="Matsuno A."/>
            <person name="Mochizuki Y."/>
            <person name="Nakayama S."/>
            <person name="Nakazaki N."/>
            <person name="Shimpo S."/>
            <person name="Sugimoto M."/>
            <person name="Takeuchi C."/>
            <person name="Yamada M."/>
            <person name="Tabata S."/>
        </authorList>
    </citation>
    <scope>NUCLEOTIDE SEQUENCE [LARGE SCALE GENOMIC DNA]</scope>
    <source>
        <strain evidence="5">LMG 29417 / CECT 9101 / MAFF 303099</strain>
    </source>
</reference>
<dbReference type="Gene3D" id="3.40.50.300">
    <property type="entry name" value="P-loop containing nucleotide triphosphate hydrolases"/>
    <property type="match status" value="1"/>
</dbReference>
<dbReference type="InterPro" id="IPR019734">
    <property type="entry name" value="TPR_rpt"/>
</dbReference>
<dbReference type="GO" id="GO:0005524">
    <property type="term" value="F:ATP binding"/>
    <property type="evidence" value="ECO:0007669"/>
    <property type="project" value="UniProtKB-KW"/>
</dbReference>
<dbReference type="Pfam" id="PF13191">
    <property type="entry name" value="AAA_16"/>
    <property type="match status" value="1"/>
</dbReference>
<dbReference type="PROSITE" id="PS50125">
    <property type="entry name" value="GUANYLATE_CYCLASE_2"/>
    <property type="match status" value="1"/>
</dbReference>
<dbReference type="eggNOG" id="COG3899">
    <property type="taxonomic scope" value="Bacteria"/>
</dbReference>
<evidence type="ECO:0000313" key="5">
    <source>
        <dbReference type="Proteomes" id="UP000000552"/>
    </source>
</evidence>
<dbReference type="Gene3D" id="1.25.40.10">
    <property type="entry name" value="Tetratricopeptide repeat domain"/>
    <property type="match status" value="2"/>
</dbReference>
<dbReference type="Gene3D" id="3.30.70.1230">
    <property type="entry name" value="Nucleotide cyclase"/>
    <property type="match status" value="1"/>
</dbReference>
<dbReference type="EMBL" id="BA000012">
    <property type="protein sequence ID" value="BAB50206.1"/>
    <property type="molecule type" value="Genomic_DNA"/>
</dbReference>
<dbReference type="Pfam" id="PF00211">
    <property type="entry name" value="Guanylate_cyc"/>
    <property type="match status" value="1"/>
</dbReference>
<dbReference type="eggNOG" id="COG2114">
    <property type="taxonomic scope" value="Bacteria"/>
</dbReference>
<keyword evidence="2" id="KW-0067">ATP-binding</keyword>
<accession>Q98GL0</accession>
<dbReference type="InterPro" id="IPR001054">
    <property type="entry name" value="A/G_cyclase"/>
</dbReference>
<feature type="domain" description="Guanylate cyclase" evidence="3">
    <location>
        <begin position="120"/>
        <end position="251"/>
    </location>
</feature>
<evidence type="ECO:0000259" key="3">
    <source>
        <dbReference type="PROSITE" id="PS50125"/>
    </source>
</evidence>
<sequence>MNTLAVTCVARSRVTAASEVLAMDCSGCGFKVESGYAFCPRCGKRQPVPCANCGYPCAPDFEFCPKCGASVGGAAKAVERPAPTPSRTIVPPSRTPSLLANIESEDGPYPVSDADRRTVTVLFADLCGFTTLSEQLDPEVMQALQNDLFKELTAAVRNFGGFVDKFIGDALLALFGAPVAHEDDPERALRAALDMIARTARLGENAPHSGTPLLLHIGINTGPVVTGGLGIGTAKSYSVTGDTVNTAQRLQSLAAPGEVLVGELTHRLTRHAFSYEPLGDVVLRGKAGTVLVHRLDAPLAAPRAARGLEALGLSAPMIGRDAELHRMLASLDQACGGSAQLVRLVGEAGIGKSRLVKEFVARIGDEDRFRNVAVRQATCSPLGERSFGALGAVVRSAAGMMQNDNGDEMRGKLAGLLTDLGLQGEEAKRLMPLLYHVLGLGDPDATLQHVEPEQLRRQILYAVRTIIERRLALSPLLIVVEDLHWADAVSLEALRFVMDRLERTRLMLLVTHRPEPDHGQLDSSRVSHTALRLSPLSRDDGRSLLTALFGESWVNSSGGLVDQILERAGGNPLFLEEIVRGLIDRGVLVREGQRWRTVAGEAATGIPATIQAMLLARIDRLPQEVRRLAQEAAVIGPRFDATLLKAVTADPGRLEAGCELLCDAEIIEEVAGSGSVSSQGYRFTQTLLQDVIYQNLLLQRRTDIHGRVGAALEQLCGDRPERLEDLTVLGHHFAQSAEREKGARYLQAAGDRARMIYANDDALRFYERALTALGATGQTPLKLAIAERIADLSGPAGRREIAHQHYETVLQAYRESADRVASARVLRKIGRLLWDVGKRDNAESRYAEAAALLDGADAPIEQAHLWQERGRQAFRSGDHALAAKWADAALDCVGALSTERASEAGCDATLVTAEALNTKAVALARLGRNREAVGQVERSIELAEAAGLLGAACRGYTNLGVLYTTIDPAKAMEVCRRGLEVARHIGDLGFQARLLANLAVACCTFTDRCPTEGVPAAEKAIEIDRALDQREHLPVPLIVLGQIHQCNGRPELAVGLFHEALDVARETGEPQLLFPCYDGLATLNLDLDNLAEAERYFSLAQGICAQHGLDPEALVVLPFLD</sequence>
<dbReference type="SMART" id="SM00044">
    <property type="entry name" value="CYCc"/>
    <property type="match status" value="1"/>
</dbReference>
<keyword evidence="1" id="KW-0547">Nucleotide-binding</keyword>
<dbReference type="eggNOG" id="COG1933">
    <property type="taxonomic scope" value="Bacteria"/>
</dbReference>
<gene>
    <name evidence="4" type="ordered locus">mlr3277</name>
</gene>
<dbReference type="GO" id="GO:0035556">
    <property type="term" value="P:intracellular signal transduction"/>
    <property type="evidence" value="ECO:0007669"/>
    <property type="project" value="InterPro"/>
</dbReference>
<dbReference type="GO" id="GO:0005737">
    <property type="term" value="C:cytoplasm"/>
    <property type="evidence" value="ECO:0007669"/>
    <property type="project" value="TreeGrafter"/>
</dbReference>
<dbReference type="InterPro" id="IPR011990">
    <property type="entry name" value="TPR-like_helical_dom_sf"/>
</dbReference>
<dbReference type="AlphaFoldDB" id="Q98GL0"/>
<dbReference type="eggNOG" id="COG0457">
    <property type="taxonomic scope" value="Bacteria"/>
</dbReference>
<dbReference type="InterPro" id="IPR027417">
    <property type="entry name" value="P-loop_NTPase"/>
</dbReference>
<dbReference type="Pfam" id="PF12773">
    <property type="entry name" value="DZR"/>
    <property type="match status" value="1"/>
</dbReference>
<evidence type="ECO:0000256" key="1">
    <source>
        <dbReference type="ARBA" id="ARBA00022741"/>
    </source>
</evidence>
<dbReference type="PANTHER" id="PTHR16305">
    <property type="entry name" value="TESTICULAR SOLUBLE ADENYLYL CYCLASE"/>
    <property type="match status" value="1"/>
</dbReference>
<dbReference type="GO" id="GO:0009190">
    <property type="term" value="P:cyclic nucleotide biosynthetic process"/>
    <property type="evidence" value="ECO:0007669"/>
    <property type="project" value="InterPro"/>
</dbReference>
<dbReference type="KEGG" id="mlo:mlr3277"/>
<proteinExistence type="predicted"/>
<evidence type="ECO:0000256" key="2">
    <source>
        <dbReference type="ARBA" id="ARBA00022840"/>
    </source>
</evidence>
<dbReference type="HOGENOM" id="CLU_004435_0_0_5"/>
<dbReference type="SUPFAM" id="SSF52540">
    <property type="entry name" value="P-loop containing nucleoside triphosphate hydrolases"/>
    <property type="match status" value="1"/>
</dbReference>
<dbReference type="PANTHER" id="PTHR16305:SF28">
    <property type="entry name" value="GUANYLATE CYCLASE DOMAIN-CONTAINING PROTEIN"/>
    <property type="match status" value="1"/>
</dbReference>
<dbReference type="SUPFAM" id="SSF55073">
    <property type="entry name" value="Nucleotide cyclase"/>
    <property type="match status" value="1"/>
</dbReference>
<dbReference type="CDD" id="cd07302">
    <property type="entry name" value="CHD"/>
    <property type="match status" value="1"/>
</dbReference>
<dbReference type="InterPro" id="IPR025874">
    <property type="entry name" value="DZR"/>
</dbReference>